<comment type="catalytic activity">
    <reaction evidence="7">
        <text>L-threonyl-[protein] + ATP = O-phospho-L-threonyl-[protein] + ADP + H(+)</text>
        <dbReference type="Rhea" id="RHEA:46608"/>
        <dbReference type="Rhea" id="RHEA-COMP:11060"/>
        <dbReference type="Rhea" id="RHEA-COMP:11605"/>
        <dbReference type="ChEBI" id="CHEBI:15378"/>
        <dbReference type="ChEBI" id="CHEBI:30013"/>
        <dbReference type="ChEBI" id="CHEBI:30616"/>
        <dbReference type="ChEBI" id="CHEBI:61977"/>
        <dbReference type="ChEBI" id="CHEBI:456216"/>
        <dbReference type="EC" id="2.7.11.1"/>
    </reaction>
</comment>
<dbReference type="PANTHER" id="PTHR47634:SF9">
    <property type="entry name" value="PROTEIN KINASE DOMAIN-CONTAINING PROTEIN-RELATED"/>
    <property type="match status" value="1"/>
</dbReference>
<dbReference type="PANTHER" id="PTHR47634">
    <property type="entry name" value="PROTEIN KINASE DOMAIN-CONTAINING PROTEIN-RELATED"/>
    <property type="match status" value="1"/>
</dbReference>
<dbReference type="Gene3D" id="3.30.200.20">
    <property type="entry name" value="Phosphorylase Kinase, domain 1"/>
    <property type="match status" value="1"/>
</dbReference>
<dbReference type="AlphaFoldDB" id="A0AA39GPG9"/>
<evidence type="ECO:0000313" key="12">
    <source>
        <dbReference type="Proteomes" id="UP001175261"/>
    </source>
</evidence>
<feature type="domain" description="Protein kinase" evidence="10">
    <location>
        <begin position="51"/>
        <end position="393"/>
    </location>
</feature>
<evidence type="ECO:0000256" key="2">
    <source>
        <dbReference type="ARBA" id="ARBA00022527"/>
    </source>
</evidence>
<keyword evidence="5" id="KW-0418">Kinase</keyword>
<evidence type="ECO:0000259" key="10">
    <source>
        <dbReference type="PROSITE" id="PS50011"/>
    </source>
</evidence>
<evidence type="ECO:0000256" key="8">
    <source>
        <dbReference type="ARBA" id="ARBA00048679"/>
    </source>
</evidence>
<dbReference type="InterPro" id="IPR051334">
    <property type="entry name" value="SRPK"/>
</dbReference>
<dbReference type="GO" id="GO:0005524">
    <property type="term" value="F:ATP binding"/>
    <property type="evidence" value="ECO:0007669"/>
    <property type="project" value="UniProtKB-UniRule"/>
</dbReference>
<comment type="catalytic activity">
    <reaction evidence="8">
        <text>L-seryl-[protein] + ATP = O-phospho-L-seryl-[protein] + ADP + H(+)</text>
        <dbReference type="Rhea" id="RHEA:17989"/>
        <dbReference type="Rhea" id="RHEA-COMP:9863"/>
        <dbReference type="Rhea" id="RHEA-COMP:11604"/>
        <dbReference type="ChEBI" id="CHEBI:15378"/>
        <dbReference type="ChEBI" id="CHEBI:29999"/>
        <dbReference type="ChEBI" id="CHEBI:30616"/>
        <dbReference type="ChEBI" id="CHEBI:83421"/>
        <dbReference type="ChEBI" id="CHEBI:456216"/>
        <dbReference type="EC" id="2.7.11.1"/>
    </reaction>
</comment>
<evidence type="ECO:0000256" key="9">
    <source>
        <dbReference type="PROSITE-ProRule" id="PRU10141"/>
    </source>
</evidence>
<comment type="caution">
    <text evidence="11">The sequence shown here is derived from an EMBL/GenBank/DDBJ whole genome shotgun (WGS) entry which is preliminary data.</text>
</comment>
<dbReference type="EC" id="2.7.11.1" evidence="1"/>
<keyword evidence="2" id="KW-0723">Serine/threonine-protein kinase</keyword>
<evidence type="ECO:0000256" key="7">
    <source>
        <dbReference type="ARBA" id="ARBA00047899"/>
    </source>
</evidence>
<keyword evidence="4 9" id="KW-0547">Nucleotide-binding</keyword>
<dbReference type="SUPFAM" id="SSF56112">
    <property type="entry name" value="Protein kinase-like (PK-like)"/>
    <property type="match status" value="1"/>
</dbReference>
<dbReference type="Gene3D" id="1.10.510.10">
    <property type="entry name" value="Transferase(Phosphotransferase) domain 1"/>
    <property type="match status" value="1"/>
</dbReference>
<dbReference type="InterPro" id="IPR017441">
    <property type="entry name" value="Protein_kinase_ATP_BS"/>
</dbReference>
<gene>
    <name evidence="11" type="ORF">NLU13_0664</name>
</gene>
<evidence type="ECO:0000256" key="6">
    <source>
        <dbReference type="ARBA" id="ARBA00022840"/>
    </source>
</evidence>
<name>A0AA39GPG9_SARSR</name>
<sequence>MSESTAQNLSPPAIVCDPPSNILYNQEKVSRYRPGGYHPVCLGDRFKEGRYRIAHKLGWGGFSTVWLAKDTLLGKWVALKIATADSTSASSEVSILQSLQQRPSVSDYVPQLLDYFTHTGPNGVHQCLVSELLGPSVDTVVADYHTGGDRLASETVLMISRQLLQAIAALHEAGYGHGDINGANMVFTAEKLAHLPEERLFAIIGAPEWTMLARVDGEPLCSSLPKQLVRKAGWDDWVDEDDEDIRLLDWGEAFLHGAEPAKLAQPEDLRVPETFFIGRFDYRVDLWRAGCTIYSLVFAARPFQSLGNEALLIAQMINFVEELPVEWQATWQAIHTSSGRSFPTSETTEFKLDRQFRKMVSEPELVPLLPVIRGLMRFLPLNRISAAEATALL</sequence>
<keyword evidence="6 9" id="KW-0067">ATP-binding</keyword>
<feature type="binding site" evidence="9">
    <location>
        <position position="80"/>
    </location>
    <ligand>
        <name>ATP</name>
        <dbReference type="ChEBI" id="CHEBI:30616"/>
    </ligand>
</feature>
<protein>
    <recommendedName>
        <fullName evidence="1">non-specific serine/threonine protein kinase</fullName>
        <ecNumber evidence="1">2.7.11.1</ecNumber>
    </recommendedName>
</protein>
<dbReference type="InterPro" id="IPR000719">
    <property type="entry name" value="Prot_kinase_dom"/>
</dbReference>
<evidence type="ECO:0000256" key="4">
    <source>
        <dbReference type="ARBA" id="ARBA00022741"/>
    </source>
</evidence>
<evidence type="ECO:0000313" key="11">
    <source>
        <dbReference type="EMBL" id="KAK0391163.1"/>
    </source>
</evidence>
<dbReference type="EMBL" id="JAPDFR010000001">
    <property type="protein sequence ID" value="KAK0391163.1"/>
    <property type="molecule type" value="Genomic_DNA"/>
</dbReference>
<proteinExistence type="predicted"/>
<evidence type="ECO:0000256" key="5">
    <source>
        <dbReference type="ARBA" id="ARBA00022777"/>
    </source>
</evidence>
<dbReference type="SMART" id="SM00220">
    <property type="entry name" value="S_TKc"/>
    <property type="match status" value="1"/>
</dbReference>
<dbReference type="Proteomes" id="UP001175261">
    <property type="component" value="Unassembled WGS sequence"/>
</dbReference>
<organism evidence="11 12">
    <name type="scientific">Sarocladium strictum</name>
    <name type="common">Black bundle disease fungus</name>
    <name type="synonym">Acremonium strictum</name>
    <dbReference type="NCBI Taxonomy" id="5046"/>
    <lineage>
        <taxon>Eukaryota</taxon>
        <taxon>Fungi</taxon>
        <taxon>Dikarya</taxon>
        <taxon>Ascomycota</taxon>
        <taxon>Pezizomycotina</taxon>
        <taxon>Sordariomycetes</taxon>
        <taxon>Hypocreomycetidae</taxon>
        <taxon>Hypocreales</taxon>
        <taxon>Sarocladiaceae</taxon>
        <taxon>Sarocladium</taxon>
    </lineage>
</organism>
<dbReference type="PROSITE" id="PS50011">
    <property type="entry name" value="PROTEIN_KINASE_DOM"/>
    <property type="match status" value="1"/>
</dbReference>
<reference evidence="11" key="1">
    <citation type="submission" date="2022-10" db="EMBL/GenBank/DDBJ databases">
        <title>Determination and structural analysis of whole genome sequence of Sarocladium strictum F4-1.</title>
        <authorList>
            <person name="Hu L."/>
            <person name="Jiang Y."/>
        </authorList>
    </citation>
    <scope>NUCLEOTIDE SEQUENCE</scope>
    <source>
        <strain evidence="11">F4-1</strain>
    </source>
</reference>
<accession>A0AA39GPG9</accession>
<dbReference type="GO" id="GO:0000245">
    <property type="term" value="P:spliceosomal complex assembly"/>
    <property type="evidence" value="ECO:0007669"/>
    <property type="project" value="TreeGrafter"/>
</dbReference>
<dbReference type="GO" id="GO:0004674">
    <property type="term" value="F:protein serine/threonine kinase activity"/>
    <property type="evidence" value="ECO:0007669"/>
    <property type="project" value="UniProtKB-KW"/>
</dbReference>
<dbReference type="InterPro" id="IPR011009">
    <property type="entry name" value="Kinase-like_dom_sf"/>
</dbReference>
<keyword evidence="3" id="KW-0808">Transferase</keyword>
<evidence type="ECO:0000256" key="3">
    <source>
        <dbReference type="ARBA" id="ARBA00022679"/>
    </source>
</evidence>
<keyword evidence="12" id="KW-1185">Reference proteome</keyword>
<dbReference type="PROSITE" id="PS00107">
    <property type="entry name" value="PROTEIN_KINASE_ATP"/>
    <property type="match status" value="1"/>
</dbReference>
<evidence type="ECO:0000256" key="1">
    <source>
        <dbReference type="ARBA" id="ARBA00012513"/>
    </source>
</evidence>
<dbReference type="GO" id="GO:0050684">
    <property type="term" value="P:regulation of mRNA processing"/>
    <property type="evidence" value="ECO:0007669"/>
    <property type="project" value="TreeGrafter"/>
</dbReference>
<dbReference type="Pfam" id="PF00069">
    <property type="entry name" value="Pkinase"/>
    <property type="match status" value="1"/>
</dbReference>